<evidence type="ECO:0000313" key="7">
    <source>
        <dbReference type="Proteomes" id="UP000198341"/>
    </source>
</evidence>
<keyword evidence="2" id="KW-0819">tRNA processing</keyword>
<dbReference type="InterPro" id="IPR024336">
    <property type="entry name" value="tRNA_splic_suSen54_N"/>
</dbReference>
<dbReference type="STRING" id="41875.K8FF28"/>
<accession>K8FF28</accession>
<proteinExistence type="inferred from homology"/>
<comment type="similarity">
    <text evidence="1">Belongs to the SEN54 family.</text>
</comment>
<dbReference type="OrthoDB" id="514732at2759"/>
<feature type="domain" description="tRNA-splicing endonuclease subunit Sen54 N-terminal" evidence="5">
    <location>
        <begin position="90"/>
        <end position="185"/>
    </location>
</feature>
<keyword evidence="3" id="KW-0175">Coiled coil</keyword>
<dbReference type="RefSeq" id="XP_007511216.1">
    <property type="nucleotide sequence ID" value="XM_007511154.1"/>
</dbReference>
<dbReference type="eggNOG" id="KOG1975">
    <property type="taxonomic scope" value="Eukaryota"/>
</dbReference>
<feature type="coiled-coil region" evidence="3">
    <location>
        <begin position="356"/>
        <end position="386"/>
    </location>
</feature>
<evidence type="ECO:0000256" key="1">
    <source>
        <dbReference type="ARBA" id="ARBA00005736"/>
    </source>
</evidence>
<dbReference type="EMBL" id="FO082270">
    <property type="protein sequence ID" value="CCO66776.1"/>
    <property type="molecule type" value="Genomic_DNA"/>
</dbReference>
<evidence type="ECO:0000259" key="5">
    <source>
        <dbReference type="Pfam" id="PF12928"/>
    </source>
</evidence>
<dbReference type="PANTHER" id="PTHR21027">
    <property type="entry name" value="TRNA-SPLICING ENDONUCLEASE SUBUNIT SEN54"/>
    <property type="match status" value="1"/>
</dbReference>
<evidence type="ECO:0000256" key="3">
    <source>
        <dbReference type="SAM" id="Coils"/>
    </source>
</evidence>
<reference evidence="6 7" key="1">
    <citation type="submission" date="2011-10" db="EMBL/GenBank/DDBJ databases">
        <authorList>
            <person name="Genoscope - CEA"/>
        </authorList>
    </citation>
    <scope>NUCLEOTIDE SEQUENCE [LARGE SCALE GENOMIC DNA]</scope>
    <source>
        <strain evidence="6 7">RCC 1105</strain>
    </source>
</reference>
<feature type="region of interest" description="Disordered" evidence="4">
    <location>
        <begin position="268"/>
        <end position="289"/>
    </location>
</feature>
<evidence type="ECO:0000256" key="4">
    <source>
        <dbReference type="SAM" id="MobiDB-lite"/>
    </source>
</evidence>
<gene>
    <name evidence="6" type="ORF">Bathy09g01630</name>
</gene>
<dbReference type="Proteomes" id="UP000198341">
    <property type="component" value="Chromosome 9"/>
</dbReference>
<dbReference type="GeneID" id="19013670"/>
<protein>
    <recommendedName>
        <fullName evidence="5">tRNA-splicing endonuclease subunit Sen54 N-terminal domain-containing protein</fullName>
    </recommendedName>
</protein>
<dbReference type="Pfam" id="PF12928">
    <property type="entry name" value="tRNA_int_end_N2"/>
    <property type="match status" value="1"/>
</dbReference>
<evidence type="ECO:0000313" key="6">
    <source>
        <dbReference type="EMBL" id="CCO66776.1"/>
    </source>
</evidence>
<feature type="compositionally biased region" description="Acidic residues" evidence="4">
    <location>
        <begin position="278"/>
        <end position="287"/>
    </location>
</feature>
<dbReference type="PANTHER" id="PTHR21027:SF1">
    <property type="entry name" value="TRNA-SPLICING ENDONUCLEASE SUBUNIT SEN54"/>
    <property type="match status" value="1"/>
</dbReference>
<sequence length="462" mass="51969">MTSDDAFIPNASATTAEKKRRFDTIDFTTTTTTNTASSSSSHLFKRGGAKATKYSELLEREKPDAKLPTREELRVKTTEQSKEQFDLLVSAWSRERKASTNNIAVAIWDEKLKLAKVVKQKGKSLSKFGYSAAAANGATKETGANAATVTTTTIASSADNGGGAVYLFPEEVAFLVETERVCLFWQARGKGLEPASVKSIHEMLEECGVSMETYVTYAQLCRIGYVARRFGAPWVVPERVKANARKKRENETYVHRIMAGEGEWVFKGVDNNNNNNNNDDDDDDDDGKMELDNHTVIAESKERDADAAMEEKVEIDDDEAVEIVHHPGTRPWFHWSGSKHHPWLGPEIHASYAQTQKVKLEERRKREKEKEKLRREKEKQELMKMREGGGKWPTFDVWRPNGNFKKSGPGEPDFRIAVCSERPPHGEEAELLWKRSKNVKIKIANVESGAIMLFDLEAGLAR</sequence>
<dbReference type="InterPro" id="IPR024337">
    <property type="entry name" value="tRNA_splic_suSen54"/>
</dbReference>
<evidence type="ECO:0000256" key="2">
    <source>
        <dbReference type="ARBA" id="ARBA00022694"/>
    </source>
</evidence>
<dbReference type="KEGG" id="bpg:Bathy09g01630"/>
<organism evidence="6 7">
    <name type="scientific">Bathycoccus prasinos</name>
    <dbReference type="NCBI Taxonomy" id="41875"/>
    <lineage>
        <taxon>Eukaryota</taxon>
        <taxon>Viridiplantae</taxon>
        <taxon>Chlorophyta</taxon>
        <taxon>Mamiellophyceae</taxon>
        <taxon>Mamiellales</taxon>
        <taxon>Bathycoccaceae</taxon>
        <taxon>Bathycoccus</taxon>
    </lineage>
</organism>
<dbReference type="GO" id="GO:0000214">
    <property type="term" value="C:tRNA-intron endonuclease complex"/>
    <property type="evidence" value="ECO:0007669"/>
    <property type="project" value="TreeGrafter"/>
</dbReference>
<name>K8FF28_9CHLO</name>
<keyword evidence="7" id="KW-1185">Reference proteome</keyword>
<dbReference type="GO" id="GO:0000379">
    <property type="term" value="P:tRNA-type intron splice site recognition and cleavage"/>
    <property type="evidence" value="ECO:0007669"/>
    <property type="project" value="TreeGrafter"/>
</dbReference>
<dbReference type="AlphaFoldDB" id="K8FF28"/>